<feature type="compositionally biased region" description="Basic and acidic residues" evidence="1">
    <location>
        <begin position="280"/>
        <end position="300"/>
    </location>
</feature>
<proteinExistence type="predicted"/>
<sequence>MSSDHINHIEKLRGDFANIITIKTEISKIKEKIQEEIAHLKGVYQELVKNNTKKIFVFCLDSFFFQYKIFTVELENIDRFRILLNNRMYCEYYKLYNIIVTDINEKRIDVVIDTTATRDFPVYKDLEPFHEYKIDDIKDLHTNIMTLLNEMFSQYLKKTQNIDGYNENHRIGFSISNFINTLQHENNQLRDQIMLYINYVSFFHISQKKQLNRISARINEFYNEVQENININRTFSINDIYSQDRLDLLYSEVEEKDKNMNSDFNHSSQIGLKGVTKEQQANKDQPRSKEPENNEHTPDK</sequence>
<reference evidence="2" key="1">
    <citation type="journal article" date="2020" name="Nature">
        <title>Giant virus diversity and host interactions through global metagenomics.</title>
        <authorList>
            <person name="Schulz F."/>
            <person name="Roux S."/>
            <person name="Paez-Espino D."/>
            <person name="Jungbluth S."/>
            <person name="Walsh D.A."/>
            <person name="Denef V.J."/>
            <person name="McMahon K.D."/>
            <person name="Konstantinidis K.T."/>
            <person name="Eloe-Fadrosh E.A."/>
            <person name="Kyrpides N.C."/>
            <person name="Woyke T."/>
        </authorList>
    </citation>
    <scope>NUCLEOTIDE SEQUENCE</scope>
    <source>
        <strain evidence="2">GVMAG-M-3300023174-49</strain>
    </source>
</reference>
<feature type="compositionally biased region" description="Polar residues" evidence="1">
    <location>
        <begin position="261"/>
        <end position="270"/>
    </location>
</feature>
<organism evidence="2">
    <name type="scientific">viral metagenome</name>
    <dbReference type="NCBI Taxonomy" id="1070528"/>
    <lineage>
        <taxon>unclassified sequences</taxon>
        <taxon>metagenomes</taxon>
        <taxon>organismal metagenomes</taxon>
    </lineage>
</organism>
<protein>
    <submittedName>
        <fullName evidence="2">Uncharacterized protein</fullName>
    </submittedName>
</protein>
<dbReference type="EMBL" id="MN739659">
    <property type="protein sequence ID" value="QHT18774.1"/>
    <property type="molecule type" value="Genomic_DNA"/>
</dbReference>
<name>A0A6C0DQY9_9ZZZZ</name>
<accession>A0A6C0DQY9</accession>
<dbReference type="AlphaFoldDB" id="A0A6C0DQY9"/>
<evidence type="ECO:0000313" key="2">
    <source>
        <dbReference type="EMBL" id="QHT18774.1"/>
    </source>
</evidence>
<evidence type="ECO:0000256" key="1">
    <source>
        <dbReference type="SAM" id="MobiDB-lite"/>
    </source>
</evidence>
<feature type="region of interest" description="Disordered" evidence="1">
    <location>
        <begin position="259"/>
        <end position="300"/>
    </location>
</feature>